<proteinExistence type="predicted"/>
<gene>
    <name evidence="1" type="ORF">HID58_047496</name>
</gene>
<dbReference type="EMBL" id="JAGKQM010000012">
    <property type="protein sequence ID" value="KAH0897928.1"/>
    <property type="molecule type" value="Genomic_DNA"/>
</dbReference>
<dbReference type="Proteomes" id="UP000824890">
    <property type="component" value="Unassembled WGS sequence"/>
</dbReference>
<sequence length="111" mass="11768">MPFRGLLVLGVALEEEVRLVFSSGWSARWPVRWLRLCGGEIWACLAGGRRRVSGPVVLAGGRLAVLRCVVVYGRGVAMWTVSLSSILSLPGGCSGFAVAAESTGCYGVKLE</sequence>
<reference evidence="1 2" key="1">
    <citation type="submission" date="2021-05" db="EMBL/GenBank/DDBJ databases">
        <title>Genome Assembly of Synthetic Allotetraploid Brassica napus Reveals Homoeologous Exchanges between Subgenomes.</title>
        <authorList>
            <person name="Davis J.T."/>
        </authorList>
    </citation>
    <scope>NUCLEOTIDE SEQUENCE [LARGE SCALE GENOMIC DNA]</scope>
    <source>
        <strain evidence="2">cv. Da-Ae</strain>
        <tissue evidence="1">Seedling</tissue>
    </source>
</reference>
<evidence type="ECO:0000313" key="1">
    <source>
        <dbReference type="EMBL" id="KAH0897928.1"/>
    </source>
</evidence>
<organism evidence="1 2">
    <name type="scientific">Brassica napus</name>
    <name type="common">Rape</name>
    <dbReference type="NCBI Taxonomy" id="3708"/>
    <lineage>
        <taxon>Eukaryota</taxon>
        <taxon>Viridiplantae</taxon>
        <taxon>Streptophyta</taxon>
        <taxon>Embryophyta</taxon>
        <taxon>Tracheophyta</taxon>
        <taxon>Spermatophyta</taxon>
        <taxon>Magnoliopsida</taxon>
        <taxon>eudicotyledons</taxon>
        <taxon>Gunneridae</taxon>
        <taxon>Pentapetalae</taxon>
        <taxon>rosids</taxon>
        <taxon>malvids</taxon>
        <taxon>Brassicales</taxon>
        <taxon>Brassicaceae</taxon>
        <taxon>Brassiceae</taxon>
        <taxon>Brassica</taxon>
    </lineage>
</organism>
<name>A0ABQ8AZM4_BRANA</name>
<accession>A0ABQ8AZM4</accession>
<comment type="caution">
    <text evidence="1">The sequence shown here is derived from an EMBL/GenBank/DDBJ whole genome shotgun (WGS) entry which is preliminary data.</text>
</comment>
<evidence type="ECO:0000313" key="2">
    <source>
        <dbReference type="Proteomes" id="UP000824890"/>
    </source>
</evidence>
<protein>
    <submittedName>
        <fullName evidence="1">Uncharacterized protein</fullName>
    </submittedName>
</protein>
<keyword evidence="2" id="KW-1185">Reference proteome</keyword>